<organism evidence="2 3">
    <name type="scientific">Popillia japonica</name>
    <name type="common">Japanese beetle</name>
    <dbReference type="NCBI Taxonomy" id="7064"/>
    <lineage>
        <taxon>Eukaryota</taxon>
        <taxon>Metazoa</taxon>
        <taxon>Ecdysozoa</taxon>
        <taxon>Arthropoda</taxon>
        <taxon>Hexapoda</taxon>
        <taxon>Insecta</taxon>
        <taxon>Pterygota</taxon>
        <taxon>Neoptera</taxon>
        <taxon>Endopterygota</taxon>
        <taxon>Coleoptera</taxon>
        <taxon>Polyphaga</taxon>
        <taxon>Scarabaeiformia</taxon>
        <taxon>Scarabaeidae</taxon>
        <taxon>Rutelinae</taxon>
        <taxon>Popillia</taxon>
    </lineage>
</organism>
<comment type="caution">
    <text evidence="2">The sequence shown here is derived from an EMBL/GenBank/DDBJ whole genome shotgun (WGS) entry which is preliminary data.</text>
</comment>
<evidence type="ECO:0000313" key="2">
    <source>
        <dbReference type="EMBL" id="KAK9751778.1"/>
    </source>
</evidence>
<sequence>MKSETFMARMANWAQYFLQHSMILRGCNGDTITEECADIDAKTRHMWTISRKQKSKDTSRRDDVLEESQGGNIKDEQKKNLNCRPMRRKTGRPEGM</sequence>
<dbReference type="EMBL" id="JASPKY010000025">
    <property type="protein sequence ID" value="KAK9751778.1"/>
    <property type="molecule type" value="Genomic_DNA"/>
</dbReference>
<name>A0AAW1N1G3_POPJA</name>
<evidence type="ECO:0000256" key="1">
    <source>
        <dbReference type="SAM" id="MobiDB-lite"/>
    </source>
</evidence>
<dbReference type="Proteomes" id="UP001458880">
    <property type="component" value="Unassembled WGS sequence"/>
</dbReference>
<evidence type="ECO:0000313" key="3">
    <source>
        <dbReference type="Proteomes" id="UP001458880"/>
    </source>
</evidence>
<protein>
    <submittedName>
        <fullName evidence="2">Uncharacterized protein</fullName>
    </submittedName>
</protein>
<keyword evidence="3" id="KW-1185">Reference proteome</keyword>
<feature type="region of interest" description="Disordered" evidence="1">
    <location>
        <begin position="48"/>
        <end position="96"/>
    </location>
</feature>
<gene>
    <name evidence="2" type="ORF">QE152_g4731</name>
</gene>
<reference evidence="2 3" key="1">
    <citation type="journal article" date="2024" name="BMC Genomics">
        <title>De novo assembly and annotation of Popillia japonica's genome with initial clues to its potential as an invasive pest.</title>
        <authorList>
            <person name="Cucini C."/>
            <person name="Boschi S."/>
            <person name="Funari R."/>
            <person name="Cardaioli E."/>
            <person name="Iannotti N."/>
            <person name="Marturano G."/>
            <person name="Paoli F."/>
            <person name="Bruttini M."/>
            <person name="Carapelli A."/>
            <person name="Frati F."/>
            <person name="Nardi F."/>
        </authorList>
    </citation>
    <scope>NUCLEOTIDE SEQUENCE [LARGE SCALE GENOMIC DNA]</scope>
    <source>
        <strain evidence="2">DMR45628</strain>
    </source>
</reference>
<accession>A0AAW1N1G3</accession>
<dbReference type="AlphaFoldDB" id="A0AAW1N1G3"/>
<proteinExistence type="predicted"/>